<evidence type="ECO:0000313" key="8">
    <source>
        <dbReference type="Proteomes" id="UP000294963"/>
    </source>
</evidence>
<dbReference type="PANTHER" id="PTHR43820">
    <property type="entry name" value="HIGH-AFFINITY BRANCHED-CHAIN AMINO ACID TRANSPORT ATP-BINDING PROTEIN LIVF"/>
    <property type="match status" value="1"/>
</dbReference>
<evidence type="ECO:0000259" key="6">
    <source>
        <dbReference type="PROSITE" id="PS50893"/>
    </source>
</evidence>
<dbReference type="InterPro" id="IPR017780">
    <property type="entry name" value="ABC_transptr_urea_ATP-bd_UrtE"/>
</dbReference>
<dbReference type="Gene3D" id="3.40.50.300">
    <property type="entry name" value="P-loop containing nucleotide triphosphate hydrolases"/>
    <property type="match status" value="1"/>
</dbReference>
<keyword evidence="2" id="KW-0813">Transport</keyword>
<proteinExistence type="inferred from homology"/>
<dbReference type="InterPro" id="IPR052156">
    <property type="entry name" value="BCAA_Transport_ATP-bd_LivF"/>
</dbReference>
<dbReference type="Pfam" id="PF00005">
    <property type="entry name" value="ABC_tran"/>
    <property type="match status" value="1"/>
</dbReference>
<organism evidence="7 8">
    <name type="scientific">Acinetobacter calcoaceticus</name>
    <dbReference type="NCBI Taxonomy" id="471"/>
    <lineage>
        <taxon>Bacteria</taxon>
        <taxon>Pseudomonadati</taxon>
        <taxon>Pseudomonadota</taxon>
        <taxon>Gammaproteobacteria</taxon>
        <taxon>Moraxellales</taxon>
        <taxon>Moraxellaceae</taxon>
        <taxon>Acinetobacter</taxon>
        <taxon>Acinetobacter calcoaceticus/baumannii complex</taxon>
    </lineage>
</organism>
<dbReference type="OrthoDB" id="9776369at2"/>
<evidence type="ECO:0000256" key="1">
    <source>
        <dbReference type="ARBA" id="ARBA00005417"/>
    </source>
</evidence>
<comment type="caution">
    <text evidence="7">The sequence shown here is derived from an EMBL/GenBank/DDBJ whole genome shotgun (WGS) entry which is preliminary data.</text>
</comment>
<dbReference type="PANTHER" id="PTHR43820:SF5">
    <property type="entry name" value="HIGH-AFFINITY BRANCHED-CHAIN AMINO ACID TRANSPORT ATP-BINDING PROTEIN"/>
    <property type="match status" value="1"/>
</dbReference>
<keyword evidence="4 7" id="KW-0067">ATP-binding</keyword>
<keyword evidence="8" id="KW-1185">Reference proteome</keyword>
<evidence type="ECO:0000256" key="2">
    <source>
        <dbReference type="ARBA" id="ARBA00022448"/>
    </source>
</evidence>
<dbReference type="CDD" id="cd03224">
    <property type="entry name" value="ABC_TM1139_LivF_branched"/>
    <property type="match status" value="1"/>
</dbReference>
<dbReference type="SUPFAM" id="SSF52540">
    <property type="entry name" value="P-loop containing nucleoside triphosphate hydrolases"/>
    <property type="match status" value="1"/>
</dbReference>
<name>A0A4R1XVS3_ACICA</name>
<comment type="similarity">
    <text evidence="1">Belongs to the ABC transporter superfamily.</text>
</comment>
<dbReference type="EMBL" id="SLVJ01000009">
    <property type="protein sequence ID" value="TCM67251.1"/>
    <property type="molecule type" value="Genomic_DNA"/>
</dbReference>
<dbReference type="GO" id="GO:0015658">
    <property type="term" value="F:branched-chain amino acid transmembrane transporter activity"/>
    <property type="evidence" value="ECO:0007669"/>
    <property type="project" value="TreeGrafter"/>
</dbReference>
<protein>
    <submittedName>
        <fullName evidence="7">Urea transport system ATP-binding protein</fullName>
    </submittedName>
</protein>
<dbReference type="AlphaFoldDB" id="A0A4R1XVS3"/>
<dbReference type="PROSITE" id="PS50893">
    <property type="entry name" value="ABC_TRANSPORTER_2"/>
    <property type="match status" value="1"/>
</dbReference>
<evidence type="ECO:0000313" key="7">
    <source>
        <dbReference type="EMBL" id="TCM67251.1"/>
    </source>
</evidence>
<dbReference type="GO" id="GO:0015807">
    <property type="term" value="P:L-amino acid transport"/>
    <property type="evidence" value="ECO:0007669"/>
    <property type="project" value="TreeGrafter"/>
</dbReference>
<dbReference type="NCBIfam" id="TIGR03410">
    <property type="entry name" value="urea_trans_UrtE"/>
    <property type="match status" value="1"/>
</dbReference>
<feature type="domain" description="ABC transporter" evidence="6">
    <location>
        <begin position="2"/>
        <end position="232"/>
    </location>
</feature>
<dbReference type="InterPro" id="IPR003439">
    <property type="entry name" value="ABC_transporter-like_ATP-bd"/>
</dbReference>
<evidence type="ECO:0000256" key="5">
    <source>
        <dbReference type="ARBA" id="ARBA00022970"/>
    </source>
</evidence>
<accession>A0A4R1XVS3</accession>
<keyword evidence="3" id="KW-0547">Nucleotide-binding</keyword>
<dbReference type="InterPro" id="IPR027417">
    <property type="entry name" value="P-loop_NTPase"/>
</dbReference>
<dbReference type="InterPro" id="IPR003593">
    <property type="entry name" value="AAA+_ATPase"/>
</dbReference>
<reference evidence="7 8" key="1">
    <citation type="submission" date="2019-03" db="EMBL/GenBank/DDBJ databases">
        <title>Genomic analyses of the natural microbiome of Caenorhabditis elegans.</title>
        <authorList>
            <person name="Samuel B."/>
        </authorList>
    </citation>
    <scope>NUCLEOTIDE SEQUENCE [LARGE SCALE GENOMIC DNA]</scope>
    <source>
        <strain evidence="7 8">JUb89</strain>
    </source>
</reference>
<keyword evidence="5" id="KW-0029">Amino-acid transport</keyword>
<dbReference type="GO" id="GO:0005524">
    <property type="term" value="F:ATP binding"/>
    <property type="evidence" value="ECO:0007669"/>
    <property type="project" value="UniProtKB-KW"/>
</dbReference>
<dbReference type="GO" id="GO:0016887">
    <property type="term" value="F:ATP hydrolysis activity"/>
    <property type="evidence" value="ECO:0007669"/>
    <property type="project" value="InterPro"/>
</dbReference>
<dbReference type="Proteomes" id="UP000294963">
    <property type="component" value="Unassembled WGS sequence"/>
</dbReference>
<evidence type="ECO:0000256" key="4">
    <source>
        <dbReference type="ARBA" id="ARBA00022840"/>
    </source>
</evidence>
<evidence type="ECO:0000256" key="3">
    <source>
        <dbReference type="ARBA" id="ARBA00022741"/>
    </source>
</evidence>
<gene>
    <name evidence="7" type="ORF">EC844_10920</name>
</gene>
<sequence>MLEVKAINQYYGGSHILRDVSLNAAVGECAVVLGRNGVGKTTLLKCLMGVLPIKSGQILFDQQDLSKMSPEQRVRAGLAYVPQGRDIFSTLSVEENILIGMAKFRGKKTRKVPEHLYEIFPVLEEMKHRRGGDLSGGQQQQLAIARALASEPKLLILDEPTEGIQPSIIKDIGRVIRKLADAGDMAIVLVEQYYDFAEELADRYTVMSRGQVLAQGPGSEMQVKGIRDLVAI</sequence>
<dbReference type="SMART" id="SM00382">
    <property type="entry name" value="AAA"/>
    <property type="match status" value="1"/>
</dbReference>